<dbReference type="PANTHER" id="PTHR11851:SF225">
    <property type="entry name" value="NON-PEPTIDASE HOMOLOG YMXG"/>
    <property type="match status" value="1"/>
</dbReference>
<dbReference type="GO" id="GO:0008233">
    <property type="term" value="F:peptidase activity"/>
    <property type="evidence" value="ECO:0007669"/>
    <property type="project" value="UniProtKB-KW"/>
</dbReference>
<evidence type="ECO:0000313" key="3">
    <source>
        <dbReference type="EMBL" id="RSL18759.1"/>
    </source>
</evidence>
<proteinExistence type="predicted"/>
<dbReference type="InterPro" id="IPR050361">
    <property type="entry name" value="MPP/UQCRC_Complex"/>
</dbReference>
<dbReference type="RefSeq" id="WP_260473007.1">
    <property type="nucleotide sequence ID" value="NZ_RSDW01000001.1"/>
</dbReference>
<gene>
    <name evidence="3" type="ORF">EDE15_4361</name>
</gene>
<protein>
    <submittedName>
        <fullName evidence="3">Zinc protease</fullName>
    </submittedName>
</protein>
<organism evidence="3 4">
    <name type="scientific">Edaphobacter aggregans</name>
    <dbReference type="NCBI Taxonomy" id="570835"/>
    <lineage>
        <taxon>Bacteria</taxon>
        <taxon>Pseudomonadati</taxon>
        <taxon>Acidobacteriota</taxon>
        <taxon>Terriglobia</taxon>
        <taxon>Terriglobales</taxon>
        <taxon>Acidobacteriaceae</taxon>
        <taxon>Edaphobacter</taxon>
    </lineage>
</organism>
<dbReference type="PANTHER" id="PTHR11851">
    <property type="entry name" value="METALLOPROTEASE"/>
    <property type="match status" value="1"/>
</dbReference>
<dbReference type="Proteomes" id="UP000269669">
    <property type="component" value="Unassembled WGS sequence"/>
</dbReference>
<feature type="domain" description="Peptidase M16 C-terminal" evidence="2">
    <location>
        <begin position="223"/>
        <end position="400"/>
    </location>
</feature>
<feature type="chain" id="PRO_5018767508" evidence="1">
    <location>
        <begin position="28"/>
        <end position="496"/>
    </location>
</feature>
<evidence type="ECO:0000259" key="2">
    <source>
        <dbReference type="Pfam" id="PF05193"/>
    </source>
</evidence>
<keyword evidence="1" id="KW-0732">Signal</keyword>
<dbReference type="InterPro" id="IPR007863">
    <property type="entry name" value="Peptidase_M16_C"/>
</dbReference>
<keyword evidence="3" id="KW-0645">Protease</keyword>
<dbReference type="SUPFAM" id="SSF63411">
    <property type="entry name" value="LuxS/MPP-like metallohydrolase"/>
    <property type="match status" value="2"/>
</dbReference>
<dbReference type="Gene3D" id="3.30.830.10">
    <property type="entry name" value="Metalloenzyme, LuxS/M16 peptidase-like"/>
    <property type="match status" value="2"/>
</dbReference>
<reference evidence="3 4" key="1">
    <citation type="submission" date="2018-12" db="EMBL/GenBank/DDBJ databases">
        <title>Sequencing of bacterial isolates from soil warming experiment in Harvard Forest, Massachusetts, USA.</title>
        <authorList>
            <person name="Deangelis K."/>
        </authorList>
    </citation>
    <scope>NUCLEOTIDE SEQUENCE [LARGE SCALE GENOMIC DNA]</scope>
    <source>
        <strain evidence="3 4">EB153</strain>
    </source>
</reference>
<feature type="signal peptide" evidence="1">
    <location>
        <begin position="1"/>
        <end position="27"/>
    </location>
</feature>
<dbReference type="EMBL" id="RSDW01000001">
    <property type="protein sequence ID" value="RSL18759.1"/>
    <property type="molecule type" value="Genomic_DNA"/>
</dbReference>
<sequence length="496" mass="53169">MKYFAKGLTSVLASALSIAIAAPAALAQTATAPAEKPAAAQPWTKIPIPPLHAFKPAQPKRIELSNGLVIFLQEDHELPFINGSILIRGGSRDEPADKIGLVSLYGHAWRTSGTATIDGDKLDDKLEAKAASIETSGGSASTSVHWSSLKGDFDTVFASTMDLLLNPNFKADKLALGKRQIASGISRRNDDAGGIAIREAVKLVYGPTSPYARQPEYATIGAVTLDDLKAWHDRTVVPNNMIVSVSGDFDSAAMEAKLRAAFEHLPRGQAFQSEKFTFTDPKPGVNFAEKDDVNQSNVLIVGLGTERSNPDYYALSVMNEIFSGGFGSRVVQNVRTKLGLAYSVDGSFGASYDHPGIFYVIAGTKSASTVDATKAMLEEVNRLKTVPPTPAELAKAKDQLLNSFIFHYDSPEKTLGEQVTLAFYGYPADFLEKYKTGIEKVTAADITRVANKYVDQSKLGIVVVGNQAEIKPTLDALGKVTPLDITIPPPPAKPAE</sequence>
<dbReference type="AlphaFoldDB" id="A0A3R9PCN9"/>
<accession>A0A3R9PCN9</accession>
<dbReference type="GO" id="GO:0006508">
    <property type="term" value="P:proteolysis"/>
    <property type="evidence" value="ECO:0007669"/>
    <property type="project" value="UniProtKB-KW"/>
</dbReference>
<keyword evidence="4" id="KW-1185">Reference proteome</keyword>
<evidence type="ECO:0000256" key="1">
    <source>
        <dbReference type="SAM" id="SignalP"/>
    </source>
</evidence>
<dbReference type="GO" id="GO:0046872">
    <property type="term" value="F:metal ion binding"/>
    <property type="evidence" value="ECO:0007669"/>
    <property type="project" value="InterPro"/>
</dbReference>
<dbReference type="InterPro" id="IPR011249">
    <property type="entry name" value="Metalloenz_LuxS/M16"/>
</dbReference>
<comment type="caution">
    <text evidence="3">The sequence shown here is derived from an EMBL/GenBank/DDBJ whole genome shotgun (WGS) entry which is preliminary data.</text>
</comment>
<dbReference type="Pfam" id="PF05193">
    <property type="entry name" value="Peptidase_M16_C"/>
    <property type="match status" value="1"/>
</dbReference>
<keyword evidence="3" id="KW-0378">Hydrolase</keyword>
<name>A0A3R9PCN9_9BACT</name>
<evidence type="ECO:0000313" key="4">
    <source>
        <dbReference type="Proteomes" id="UP000269669"/>
    </source>
</evidence>